<dbReference type="InterPro" id="IPR017853">
    <property type="entry name" value="GH"/>
</dbReference>
<accession>A0AAD9U9T7</accession>
<keyword evidence="2" id="KW-1185">Reference proteome</keyword>
<dbReference type="PANTHER" id="PTHR45708:SF40">
    <property type="entry name" value="BASIC ENDOCHITINASE"/>
    <property type="match status" value="1"/>
</dbReference>
<dbReference type="AlphaFoldDB" id="A0AAD9U9T7"/>
<dbReference type="InterPro" id="IPR050542">
    <property type="entry name" value="Glycosyl_Hydrlase18_Chitinase"/>
</dbReference>
<comment type="caution">
    <text evidence="1">The sequence shown here is derived from an EMBL/GenBank/DDBJ whole genome shotgun (WGS) entry which is preliminary data.</text>
</comment>
<dbReference type="GO" id="GO:0005576">
    <property type="term" value="C:extracellular region"/>
    <property type="evidence" value="ECO:0007669"/>
    <property type="project" value="TreeGrafter"/>
</dbReference>
<dbReference type="EMBL" id="JANJYI010000005">
    <property type="protein sequence ID" value="KAK2650168.1"/>
    <property type="molecule type" value="Genomic_DNA"/>
</dbReference>
<protein>
    <submittedName>
        <fullName evidence="1">Uncharacterized protein</fullName>
    </submittedName>
</protein>
<sequence>MRIREKEMRLVELEVEDNTYQHAGHAVLIALVSKSNVGGIVVYWGQDEREGTLRDTCNSGKFQIIGGEAGSYSLSSADDARSVADYLWNNFLGGQSNSRPLGDAVLDGIDFDIKKGEPHYTALARRLSEHC</sequence>
<evidence type="ECO:0000313" key="1">
    <source>
        <dbReference type="EMBL" id="KAK2650168.1"/>
    </source>
</evidence>
<gene>
    <name evidence="1" type="ORF">Ddye_017657</name>
</gene>
<proteinExistence type="predicted"/>
<dbReference type="Proteomes" id="UP001280121">
    <property type="component" value="Unassembled WGS sequence"/>
</dbReference>
<organism evidence="1 2">
    <name type="scientific">Dipteronia dyeriana</name>
    <dbReference type="NCBI Taxonomy" id="168575"/>
    <lineage>
        <taxon>Eukaryota</taxon>
        <taxon>Viridiplantae</taxon>
        <taxon>Streptophyta</taxon>
        <taxon>Embryophyta</taxon>
        <taxon>Tracheophyta</taxon>
        <taxon>Spermatophyta</taxon>
        <taxon>Magnoliopsida</taxon>
        <taxon>eudicotyledons</taxon>
        <taxon>Gunneridae</taxon>
        <taxon>Pentapetalae</taxon>
        <taxon>rosids</taxon>
        <taxon>malvids</taxon>
        <taxon>Sapindales</taxon>
        <taxon>Sapindaceae</taxon>
        <taxon>Hippocastanoideae</taxon>
        <taxon>Acereae</taxon>
        <taxon>Dipteronia</taxon>
    </lineage>
</organism>
<dbReference type="GO" id="GO:0004568">
    <property type="term" value="F:chitinase activity"/>
    <property type="evidence" value="ECO:0007669"/>
    <property type="project" value="TreeGrafter"/>
</dbReference>
<dbReference type="Gene3D" id="3.20.20.80">
    <property type="entry name" value="Glycosidases"/>
    <property type="match status" value="1"/>
</dbReference>
<dbReference type="PANTHER" id="PTHR45708">
    <property type="entry name" value="ENDOCHITINASE"/>
    <property type="match status" value="1"/>
</dbReference>
<evidence type="ECO:0000313" key="2">
    <source>
        <dbReference type="Proteomes" id="UP001280121"/>
    </source>
</evidence>
<dbReference type="SUPFAM" id="SSF51445">
    <property type="entry name" value="(Trans)glycosidases"/>
    <property type="match status" value="1"/>
</dbReference>
<name>A0AAD9U9T7_9ROSI</name>
<reference evidence="1" key="1">
    <citation type="journal article" date="2023" name="Plant J.">
        <title>Genome sequences and population genomics provide insights into the demographic history, inbreeding, and mutation load of two 'living fossil' tree species of Dipteronia.</title>
        <authorList>
            <person name="Feng Y."/>
            <person name="Comes H.P."/>
            <person name="Chen J."/>
            <person name="Zhu S."/>
            <person name="Lu R."/>
            <person name="Zhang X."/>
            <person name="Li P."/>
            <person name="Qiu J."/>
            <person name="Olsen K.M."/>
            <person name="Qiu Y."/>
        </authorList>
    </citation>
    <scope>NUCLEOTIDE SEQUENCE</scope>
    <source>
        <strain evidence="1">KIB01</strain>
    </source>
</reference>